<evidence type="ECO:0000256" key="1">
    <source>
        <dbReference type="ARBA" id="ARBA00023002"/>
    </source>
</evidence>
<dbReference type="OMA" id="NEEGIWP"/>
<dbReference type="Pfam" id="PF00106">
    <property type="entry name" value="adh_short"/>
    <property type="match status" value="1"/>
</dbReference>
<dbReference type="STRING" id="6832.A0A553N9Y6"/>
<keyword evidence="3" id="KW-1185">Reference proteome</keyword>
<dbReference type="InterPro" id="IPR002347">
    <property type="entry name" value="SDR_fam"/>
</dbReference>
<accession>A0A553N9Y6</accession>
<dbReference type="EMBL" id="VCGU01000459">
    <property type="protein sequence ID" value="TRY62209.1"/>
    <property type="molecule type" value="Genomic_DNA"/>
</dbReference>
<sequence length="299" mass="33541">MAPMYSPKCHKKLNGKVVVLTGGNTGIGKETARDLSKRGARVIILCRDTNKGDAAAEEITHETHFVVKCVKLDLASLRSVRECAENILETEDKIDYLINNAGVMMCPYWKTEDGFDMQFGTNHLGHFLLTEMLLPLVKKSAAGGFRPRIVLVSSMAHESFGMNWNDINFEKSYNSLKAYCQSKLANVLHAKELAERLDGSGISVYSLHPGVIKTELTRHTNETWYGKMFYFFTNAFYLTPVEGCQTTLYCILEDSIVDHSGRYYSGCQEKTPSSNALKEADQKRLRDISSKLVCLTPKD</sequence>
<dbReference type="PANTHER" id="PTHR43157:SF31">
    <property type="entry name" value="PHOSPHATIDYLINOSITOL-GLYCAN BIOSYNTHESIS CLASS F PROTEIN"/>
    <property type="match status" value="1"/>
</dbReference>
<dbReference type="SUPFAM" id="SSF51735">
    <property type="entry name" value="NAD(P)-binding Rossmann-fold domains"/>
    <property type="match status" value="1"/>
</dbReference>
<dbReference type="AlphaFoldDB" id="A0A553N9Y6"/>
<evidence type="ECO:0000313" key="2">
    <source>
        <dbReference type="EMBL" id="TRY62209.1"/>
    </source>
</evidence>
<comment type="caution">
    <text evidence="2">The sequence shown here is derived from an EMBL/GenBank/DDBJ whole genome shotgun (WGS) entry which is preliminary data.</text>
</comment>
<dbReference type="Proteomes" id="UP000318571">
    <property type="component" value="Chromosome 8"/>
</dbReference>
<dbReference type="PANTHER" id="PTHR43157">
    <property type="entry name" value="PHOSPHATIDYLINOSITOL-GLYCAN BIOSYNTHESIS CLASS F PROTEIN-RELATED"/>
    <property type="match status" value="1"/>
</dbReference>
<dbReference type="GO" id="GO:0016491">
    <property type="term" value="F:oxidoreductase activity"/>
    <property type="evidence" value="ECO:0007669"/>
    <property type="project" value="UniProtKB-KW"/>
</dbReference>
<gene>
    <name evidence="2" type="ORF">TCAL_05728</name>
</gene>
<reference evidence="2 3" key="1">
    <citation type="journal article" date="2018" name="Nat. Ecol. Evol.">
        <title>Genomic signatures of mitonuclear coevolution across populations of Tigriopus californicus.</title>
        <authorList>
            <person name="Barreto F.S."/>
            <person name="Watson E.T."/>
            <person name="Lima T.G."/>
            <person name="Willett C.S."/>
            <person name="Edmands S."/>
            <person name="Li W."/>
            <person name="Burton R.S."/>
        </authorList>
    </citation>
    <scope>NUCLEOTIDE SEQUENCE [LARGE SCALE GENOMIC DNA]</scope>
    <source>
        <strain evidence="2 3">San Diego</strain>
    </source>
</reference>
<dbReference type="Gene3D" id="3.40.50.720">
    <property type="entry name" value="NAD(P)-binding Rossmann-like Domain"/>
    <property type="match status" value="1"/>
</dbReference>
<evidence type="ECO:0000313" key="3">
    <source>
        <dbReference type="Proteomes" id="UP000318571"/>
    </source>
</evidence>
<protein>
    <recommendedName>
        <fullName evidence="4">Retinol dehydrogenase 11</fullName>
    </recommendedName>
</protein>
<dbReference type="InterPro" id="IPR036291">
    <property type="entry name" value="NAD(P)-bd_dom_sf"/>
</dbReference>
<dbReference type="PRINTS" id="PR00081">
    <property type="entry name" value="GDHRDH"/>
</dbReference>
<proteinExistence type="predicted"/>
<keyword evidence="1" id="KW-0560">Oxidoreductase</keyword>
<organism evidence="2 3">
    <name type="scientific">Tigriopus californicus</name>
    <name type="common">Marine copepod</name>
    <dbReference type="NCBI Taxonomy" id="6832"/>
    <lineage>
        <taxon>Eukaryota</taxon>
        <taxon>Metazoa</taxon>
        <taxon>Ecdysozoa</taxon>
        <taxon>Arthropoda</taxon>
        <taxon>Crustacea</taxon>
        <taxon>Multicrustacea</taxon>
        <taxon>Hexanauplia</taxon>
        <taxon>Copepoda</taxon>
        <taxon>Harpacticoida</taxon>
        <taxon>Harpacticidae</taxon>
        <taxon>Tigriopus</taxon>
    </lineage>
</organism>
<name>A0A553N9Y6_TIGCA</name>
<evidence type="ECO:0008006" key="4">
    <source>
        <dbReference type="Google" id="ProtNLM"/>
    </source>
</evidence>